<evidence type="ECO:0000313" key="4">
    <source>
        <dbReference type="Proteomes" id="UP001241072"/>
    </source>
</evidence>
<dbReference type="PANTHER" id="PTHR36120:SF1">
    <property type="entry name" value="L-FUCOSE ISOMERASE C-TERMINAL DOMAIN-CONTAINING PROTEIN"/>
    <property type="match status" value="1"/>
</dbReference>
<keyword evidence="2" id="KW-0119">Carbohydrate metabolism</keyword>
<accession>A0ABT9BKK1</accession>
<gene>
    <name evidence="3" type="ORF">Q5716_04850</name>
</gene>
<keyword evidence="1" id="KW-0413">Isomerase</keyword>
<reference evidence="3 4" key="1">
    <citation type="submission" date="2023-07" db="EMBL/GenBank/DDBJ databases">
        <title>Protaetiibacter sp. nov WY-16 isolated from soil.</title>
        <authorList>
            <person name="Liu B."/>
            <person name="Wan Y."/>
        </authorList>
    </citation>
    <scope>NUCLEOTIDE SEQUENCE [LARGE SCALE GENOMIC DNA]</scope>
    <source>
        <strain evidence="3 4">WY-16</strain>
    </source>
</reference>
<dbReference type="EMBL" id="JAUQUB010000001">
    <property type="protein sequence ID" value="MDO7881552.1"/>
    <property type="molecule type" value="Genomic_DNA"/>
</dbReference>
<dbReference type="SUPFAM" id="SSF50443">
    <property type="entry name" value="FucI/AraA C-terminal domain-like"/>
    <property type="match status" value="1"/>
</dbReference>
<dbReference type="PANTHER" id="PTHR36120">
    <property type="entry name" value="FUCOSE ISOMERASE"/>
    <property type="match status" value="1"/>
</dbReference>
<name>A0ABT9BKK1_9MICO</name>
<comment type="caution">
    <text evidence="3">The sequence shown here is derived from an EMBL/GenBank/DDBJ whole genome shotgun (WGS) entry which is preliminary data.</text>
</comment>
<dbReference type="SUPFAM" id="SSF53743">
    <property type="entry name" value="FucI/AraA N-terminal and middle domains"/>
    <property type="match status" value="1"/>
</dbReference>
<organism evidence="3 4">
    <name type="scientific">Antiquaquibacter soli</name>
    <dbReference type="NCBI Taxonomy" id="3064523"/>
    <lineage>
        <taxon>Bacteria</taxon>
        <taxon>Bacillati</taxon>
        <taxon>Actinomycetota</taxon>
        <taxon>Actinomycetes</taxon>
        <taxon>Micrococcales</taxon>
        <taxon>Microbacteriaceae</taxon>
        <taxon>Antiquaquibacter</taxon>
    </lineage>
</organism>
<dbReference type="Proteomes" id="UP001241072">
    <property type="component" value="Unassembled WGS sequence"/>
</dbReference>
<evidence type="ECO:0000256" key="2">
    <source>
        <dbReference type="ARBA" id="ARBA00023277"/>
    </source>
</evidence>
<evidence type="ECO:0000256" key="1">
    <source>
        <dbReference type="ARBA" id="ARBA00023235"/>
    </source>
</evidence>
<evidence type="ECO:0008006" key="5">
    <source>
        <dbReference type="Google" id="ProtNLM"/>
    </source>
</evidence>
<sequence>MTQRRVGVIHPYWSFWESAVGPGFPDDRAALGARAVSTIERFVDVAWSETVQPGDDIAALSSRLDPEVDAIVVAGTMASAPGAVIQLLDAFPAAALVLWAAHEGAGVHPDLSHSGITERGGTVGIPMIGAHLTRTGRPFDVVAGEIADGGSIGPAVVAAAAAGAVRRSRLGVVGTPIPGYEWARVPNATLEAVGVTVVERTAEELASRIGPPATRGALAGFEIEGDVTDPDVDRALAYSAALDSLVADDRLDAGTLNCHVPALRLGIGSAPCLALGLCTSRGTPWTCTGDVATALAMLMVASLGAPTLYHEIEALDEVSGEAILANSGEHDDRFGTVDGARLIVNPWFDRDRATASAEFTIAPGPASLVGIVSKPDGSLGAVVATGRFTARTSHSSGTANAAFVFDSGPITEAWRRWSLAGVGHHSCATDRDVSREIEAMCRHLGMGFERV</sequence>
<dbReference type="InterPro" id="IPR009015">
    <property type="entry name" value="Fucose_isomerase_N/cen_sf"/>
</dbReference>
<dbReference type="InterPro" id="IPR004216">
    <property type="entry name" value="Fuc/Ara_isomerase_C"/>
</dbReference>
<evidence type="ECO:0000313" key="3">
    <source>
        <dbReference type="EMBL" id="MDO7881552.1"/>
    </source>
</evidence>
<proteinExistence type="predicted"/>
<protein>
    <recommendedName>
        <fullName evidence="5">L-arabinose isomerase</fullName>
    </recommendedName>
</protein>
<keyword evidence="4" id="KW-1185">Reference proteome</keyword>
<dbReference type="RefSeq" id="WP_305001960.1">
    <property type="nucleotide sequence ID" value="NZ_JAUQUB010000001.1"/>
</dbReference>